<organism evidence="3 4">
    <name type="scientific">Brumimicrobium glaciale</name>
    <dbReference type="NCBI Taxonomy" id="200475"/>
    <lineage>
        <taxon>Bacteria</taxon>
        <taxon>Pseudomonadati</taxon>
        <taxon>Bacteroidota</taxon>
        <taxon>Flavobacteriia</taxon>
        <taxon>Flavobacteriales</taxon>
        <taxon>Crocinitomicaceae</taxon>
        <taxon>Brumimicrobium</taxon>
    </lineage>
</organism>
<dbReference type="RefSeq" id="WP_130093382.1">
    <property type="nucleotide sequence ID" value="NZ_SETE01000003.1"/>
</dbReference>
<dbReference type="AlphaFoldDB" id="A0A4Q4KKR8"/>
<feature type="signal peptide" evidence="1">
    <location>
        <begin position="1"/>
        <end position="19"/>
    </location>
</feature>
<accession>A0A4Q4KKR8</accession>
<dbReference type="InterPro" id="IPR025665">
    <property type="entry name" value="Beta-barrel_OMP_2"/>
</dbReference>
<keyword evidence="1" id="KW-0732">Signal</keyword>
<name>A0A4Q4KKR8_9FLAO</name>
<feature type="domain" description="Outer membrane protein beta-barrel" evidence="2">
    <location>
        <begin position="79"/>
        <end position="225"/>
    </location>
</feature>
<comment type="caution">
    <text evidence="3">The sequence shown here is derived from an EMBL/GenBank/DDBJ whole genome shotgun (WGS) entry which is preliminary data.</text>
</comment>
<evidence type="ECO:0000256" key="1">
    <source>
        <dbReference type="SAM" id="SignalP"/>
    </source>
</evidence>
<keyword evidence="4" id="KW-1185">Reference proteome</keyword>
<sequence length="248" mass="28224">MIRFSLILVLFIYSSSLSAQYEVENEGLYSRFRPGIGWFYSGLKPFEEGKLHKYDRLILDVVYNDWYGDKDYFASPPTSIGFNAALMFDVVLTKGNTMSFGWGVGYSHYSNKSNLQFFRDLVNKTTLTSDFPVGLEPKSSKFGANYIEIPLELRFRTKGHSHFKFMIGGKIGYQLNAYSKETNRVDGKNYSTKQYNFADSNPLRYGATVRIGIRNWAIYGAYYFSPLFTDSGSADLTPISMGVSISLF</sequence>
<dbReference type="Pfam" id="PF13568">
    <property type="entry name" value="OMP_b-brl_2"/>
    <property type="match status" value="1"/>
</dbReference>
<dbReference type="OrthoDB" id="959017at2"/>
<protein>
    <submittedName>
        <fullName evidence="3">PorT family protein</fullName>
    </submittedName>
</protein>
<dbReference type="EMBL" id="SETE01000003">
    <property type="protein sequence ID" value="RYM33941.1"/>
    <property type="molecule type" value="Genomic_DNA"/>
</dbReference>
<evidence type="ECO:0000313" key="4">
    <source>
        <dbReference type="Proteomes" id="UP000293952"/>
    </source>
</evidence>
<feature type="chain" id="PRO_5020366344" evidence="1">
    <location>
        <begin position="20"/>
        <end position="248"/>
    </location>
</feature>
<reference evidence="3 4" key="1">
    <citation type="submission" date="2019-02" db="EMBL/GenBank/DDBJ databases">
        <title>Genome sequence of the sea-ice species Brumimicrobium glaciale.</title>
        <authorList>
            <person name="Bowman J.P."/>
        </authorList>
    </citation>
    <scope>NUCLEOTIDE SEQUENCE [LARGE SCALE GENOMIC DNA]</scope>
    <source>
        <strain evidence="3 4">IC156</strain>
    </source>
</reference>
<evidence type="ECO:0000313" key="3">
    <source>
        <dbReference type="EMBL" id="RYM33941.1"/>
    </source>
</evidence>
<dbReference type="Proteomes" id="UP000293952">
    <property type="component" value="Unassembled WGS sequence"/>
</dbReference>
<proteinExistence type="predicted"/>
<gene>
    <name evidence="3" type="ORF">ERX46_08220</name>
</gene>
<evidence type="ECO:0000259" key="2">
    <source>
        <dbReference type="Pfam" id="PF13568"/>
    </source>
</evidence>